<dbReference type="InterPro" id="IPR003115">
    <property type="entry name" value="ParB_N"/>
</dbReference>
<evidence type="ECO:0000313" key="4">
    <source>
        <dbReference type="EMBL" id="MDC8773451.1"/>
    </source>
</evidence>
<dbReference type="SMART" id="SM00470">
    <property type="entry name" value="ParB"/>
    <property type="match status" value="1"/>
</dbReference>
<evidence type="ECO:0000256" key="1">
    <source>
        <dbReference type="ARBA" id="ARBA00006295"/>
    </source>
</evidence>
<dbReference type="InterPro" id="IPR050336">
    <property type="entry name" value="Chromosome_partition/occlusion"/>
</dbReference>
<dbReference type="PANTHER" id="PTHR33375:SF1">
    <property type="entry name" value="CHROMOSOME-PARTITIONING PROTEIN PARB-RELATED"/>
    <property type="match status" value="1"/>
</dbReference>
<gene>
    <name evidence="4" type="ORF">PRZ03_17860</name>
</gene>
<dbReference type="Proteomes" id="UP001221189">
    <property type="component" value="Unassembled WGS sequence"/>
</dbReference>
<dbReference type="InterPro" id="IPR041468">
    <property type="entry name" value="HTH_ParB/Spo0J"/>
</dbReference>
<protein>
    <submittedName>
        <fullName evidence="4">ParB/RepB/Spo0J family partition protein</fullName>
    </submittedName>
</protein>
<comment type="caution">
    <text evidence="4">The sequence shown here is derived from an EMBL/GenBank/DDBJ whole genome shotgun (WGS) entry which is preliminary data.</text>
</comment>
<dbReference type="NCBIfam" id="TIGR00180">
    <property type="entry name" value="parB_part"/>
    <property type="match status" value="1"/>
</dbReference>
<keyword evidence="5" id="KW-1185">Reference proteome</keyword>
<dbReference type="SUPFAM" id="SSF109709">
    <property type="entry name" value="KorB DNA-binding domain-like"/>
    <property type="match status" value="1"/>
</dbReference>
<name>A0ABT5KHV9_9BURK</name>
<dbReference type="SUPFAM" id="SSF110849">
    <property type="entry name" value="ParB/Sulfiredoxin"/>
    <property type="match status" value="1"/>
</dbReference>
<dbReference type="InterPro" id="IPR036086">
    <property type="entry name" value="ParB/Sulfiredoxin_sf"/>
</dbReference>
<dbReference type="InterPro" id="IPR004437">
    <property type="entry name" value="ParB/RepB/Spo0J"/>
</dbReference>
<evidence type="ECO:0000313" key="5">
    <source>
        <dbReference type="Proteomes" id="UP001221189"/>
    </source>
</evidence>
<accession>A0ABT5KHV9</accession>
<dbReference type="Pfam" id="PF17762">
    <property type="entry name" value="HTH_ParB"/>
    <property type="match status" value="1"/>
</dbReference>
<keyword evidence="2" id="KW-0159">Chromosome partition</keyword>
<feature type="domain" description="ParB-like N-terminal" evidence="3">
    <location>
        <begin position="70"/>
        <end position="163"/>
    </location>
</feature>
<comment type="similarity">
    <text evidence="1">Belongs to the ParB family.</text>
</comment>
<dbReference type="Pfam" id="PF02195">
    <property type="entry name" value="ParB_N"/>
    <property type="match status" value="1"/>
</dbReference>
<evidence type="ECO:0000256" key="2">
    <source>
        <dbReference type="ARBA" id="ARBA00022829"/>
    </source>
</evidence>
<dbReference type="RefSeq" id="WP_273601581.1">
    <property type="nucleotide sequence ID" value="NZ_JAQQXT010000012.1"/>
</dbReference>
<proteinExistence type="inferred from homology"/>
<dbReference type="Gene3D" id="3.90.1530.10">
    <property type="entry name" value="Conserved hypothetical protein from pyrococcus furiosus pfu- 392566-001, ParB domain"/>
    <property type="match status" value="1"/>
</dbReference>
<sequence>MSAKVDRKSAMRATLSAEKKDVNARFAAADAVLAERPSGFAVAVAPPIPNPVATSTLSAESSPAGNRLIISAPLDKVHENPLNARHIYNPDVVKELAASIATRGQMVPASAIIHPTIPNEFLLIDGHYRKKALVAAGHHVMDLVIRPHEGDIELYRMSWLLNEERNAQSPLDNAFAWRKLINKGLVQSEGQIAELLGVSLSTVNKTLALLGLPSAALDKMRERPEKFGVFAGYELTLAAKKLNEPELVSLVDRIVAEDLSSREVAAIRAKLETGDKRKRKETSRQYKIQRSGQQIGSLKEWDSGKVALEVVMADPKERAALVAELRTRFGLVDS</sequence>
<evidence type="ECO:0000259" key="3">
    <source>
        <dbReference type="SMART" id="SM00470"/>
    </source>
</evidence>
<organism evidence="4 5">
    <name type="scientific">Roseateles albus</name>
    <dbReference type="NCBI Taxonomy" id="2987525"/>
    <lineage>
        <taxon>Bacteria</taxon>
        <taxon>Pseudomonadati</taxon>
        <taxon>Pseudomonadota</taxon>
        <taxon>Betaproteobacteria</taxon>
        <taxon>Burkholderiales</taxon>
        <taxon>Sphaerotilaceae</taxon>
        <taxon>Roseateles</taxon>
    </lineage>
</organism>
<dbReference type="PANTHER" id="PTHR33375">
    <property type="entry name" value="CHROMOSOME-PARTITIONING PROTEIN PARB-RELATED"/>
    <property type="match status" value="1"/>
</dbReference>
<reference evidence="4 5" key="1">
    <citation type="submission" date="2022-10" db="EMBL/GenBank/DDBJ databases">
        <title>Paucibacter sp. hw1 Genome sequencing.</title>
        <authorList>
            <person name="Park S."/>
        </authorList>
    </citation>
    <scope>NUCLEOTIDE SEQUENCE [LARGE SCALE GENOMIC DNA]</scope>
    <source>
        <strain evidence="5">hw1</strain>
    </source>
</reference>
<dbReference type="Gene3D" id="1.10.10.2830">
    <property type="match status" value="1"/>
</dbReference>
<dbReference type="EMBL" id="JAQQXT010000012">
    <property type="protein sequence ID" value="MDC8773451.1"/>
    <property type="molecule type" value="Genomic_DNA"/>
</dbReference>